<evidence type="ECO:0000313" key="4">
    <source>
        <dbReference type="Proteomes" id="UP001222932"/>
    </source>
</evidence>
<dbReference type="AlphaFoldDB" id="A0AAD3YCH4"/>
<proteinExistence type="predicted"/>
<dbReference type="Proteomes" id="UP001222932">
    <property type="component" value="Unassembled WGS sequence"/>
</dbReference>
<keyword evidence="2" id="KW-0732">Signal</keyword>
<evidence type="ECO:0000256" key="2">
    <source>
        <dbReference type="SAM" id="SignalP"/>
    </source>
</evidence>
<comment type="caution">
    <text evidence="3">The sequence shown here is derived from an EMBL/GenBank/DDBJ whole genome shotgun (WGS) entry which is preliminary data.</text>
</comment>
<dbReference type="EMBL" id="BTCM01000005">
    <property type="protein sequence ID" value="GMK58071.1"/>
    <property type="molecule type" value="Genomic_DNA"/>
</dbReference>
<reference evidence="3" key="1">
    <citation type="journal article" date="2023" name="BMC Genomics">
        <title>Chromosome-level genome assemblies of Cutaneotrichosporon spp. (Trichosporonales, Basidiomycota) reveal imbalanced evolution between nucleotide sequences and chromosome synteny.</title>
        <authorList>
            <person name="Kobayashi Y."/>
            <person name="Kayamori A."/>
            <person name="Aoki K."/>
            <person name="Shiwa Y."/>
            <person name="Matsutani M."/>
            <person name="Fujita N."/>
            <person name="Sugita T."/>
            <person name="Iwasaki W."/>
            <person name="Tanaka N."/>
            <person name="Takashima M."/>
        </authorList>
    </citation>
    <scope>NUCLEOTIDE SEQUENCE</scope>
    <source>
        <strain evidence="3">HIS016</strain>
    </source>
</reference>
<organism evidence="3 4">
    <name type="scientific">Cutaneotrichosporon spelunceum</name>
    <dbReference type="NCBI Taxonomy" id="1672016"/>
    <lineage>
        <taxon>Eukaryota</taxon>
        <taxon>Fungi</taxon>
        <taxon>Dikarya</taxon>
        <taxon>Basidiomycota</taxon>
        <taxon>Agaricomycotina</taxon>
        <taxon>Tremellomycetes</taxon>
        <taxon>Trichosporonales</taxon>
        <taxon>Trichosporonaceae</taxon>
        <taxon>Cutaneotrichosporon</taxon>
    </lineage>
</organism>
<keyword evidence="4" id="KW-1185">Reference proteome</keyword>
<feature type="compositionally biased region" description="Pro residues" evidence="1">
    <location>
        <begin position="53"/>
        <end position="91"/>
    </location>
</feature>
<reference evidence="3" key="2">
    <citation type="submission" date="2023-06" db="EMBL/GenBank/DDBJ databases">
        <authorList>
            <person name="Kobayashi Y."/>
            <person name="Kayamori A."/>
            <person name="Aoki K."/>
            <person name="Shiwa Y."/>
            <person name="Fujita N."/>
            <person name="Sugita T."/>
            <person name="Iwasaki W."/>
            <person name="Tanaka N."/>
            <person name="Takashima M."/>
        </authorList>
    </citation>
    <scope>NUCLEOTIDE SEQUENCE</scope>
    <source>
        <strain evidence="3">HIS016</strain>
    </source>
</reference>
<protein>
    <recommendedName>
        <fullName evidence="5">Chitin-binding type-3 domain-containing protein</fullName>
    </recommendedName>
</protein>
<feature type="region of interest" description="Disordered" evidence="1">
    <location>
        <begin position="30"/>
        <end position="100"/>
    </location>
</feature>
<sequence>MKLAHIALLPLAVAAPLPGYRWWGSYSPGSPSGSSYGAYGYGHGHSGSLSKPEPVPQRPPFGPAPPSQPEPAPTLPAPLPTQPAPTQPEPPQDAGQDVPAVYQNATDWWVAGTVLHGKWRPGQWDGVDNTDGAVMYIDAGNVAVTVVPL</sequence>
<feature type="chain" id="PRO_5042249120" description="Chitin-binding type-3 domain-containing protein" evidence="2">
    <location>
        <begin position="20"/>
        <end position="149"/>
    </location>
</feature>
<accession>A0AAD3YCH4</accession>
<name>A0AAD3YCH4_9TREE</name>
<evidence type="ECO:0000256" key="1">
    <source>
        <dbReference type="SAM" id="MobiDB-lite"/>
    </source>
</evidence>
<evidence type="ECO:0000313" key="3">
    <source>
        <dbReference type="EMBL" id="GMK58071.1"/>
    </source>
</evidence>
<gene>
    <name evidence="3" type="ORF">CspeluHIS016_0501030</name>
</gene>
<evidence type="ECO:0008006" key="5">
    <source>
        <dbReference type="Google" id="ProtNLM"/>
    </source>
</evidence>
<feature type="signal peptide" evidence="2">
    <location>
        <begin position="1"/>
        <end position="19"/>
    </location>
</feature>